<reference evidence="1" key="1">
    <citation type="submission" date="2020-09" db="EMBL/GenBank/DDBJ databases">
        <title>Genome-Enabled Discovery of Anthraquinone Biosynthesis in Senna tora.</title>
        <authorList>
            <person name="Kang S.-H."/>
            <person name="Pandey R.P."/>
            <person name="Lee C.-M."/>
            <person name="Sim J.-S."/>
            <person name="Jeong J.-T."/>
            <person name="Choi B.-S."/>
            <person name="Jung M."/>
            <person name="Ginzburg D."/>
            <person name="Zhao K."/>
            <person name="Won S.Y."/>
            <person name="Oh T.-J."/>
            <person name="Yu Y."/>
            <person name="Kim N.-H."/>
            <person name="Lee O.R."/>
            <person name="Lee T.-H."/>
            <person name="Bashyal P."/>
            <person name="Kim T.-S."/>
            <person name="Lee W.-H."/>
            <person name="Kawkins C."/>
            <person name="Kim C.-K."/>
            <person name="Kim J.S."/>
            <person name="Ahn B.O."/>
            <person name="Rhee S.Y."/>
            <person name="Sohng J.K."/>
        </authorList>
    </citation>
    <scope>NUCLEOTIDE SEQUENCE</scope>
    <source>
        <tissue evidence="1">Leaf</tissue>
    </source>
</reference>
<dbReference type="Proteomes" id="UP000634136">
    <property type="component" value="Unassembled WGS sequence"/>
</dbReference>
<dbReference type="AlphaFoldDB" id="A0A834TRY3"/>
<evidence type="ECO:0000313" key="2">
    <source>
        <dbReference type="Proteomes" id="UP000634136"/>
    </source>
</evidence>
<accession>A0A834TRY3</accession>
<dbReference type="EMBL" id="JAAIUW010000006">
    <property type="protein sequence ID" value="KAF7825445.1"/>
    <property type="molecule type" value="Genomic_DNA"/>
</dbReference>
<organism evidence="1 2">
    <name type="scientific">Senna tora</name>
    <dbReference type="NCBI Taxonomy" id="362788"/>
    <lineage>
        <taxon>Eukaryota</taxon>
        <taxon>Viridiplantae</taxon>
        <taxon>Streptophyta</taxon>
        <taxon>Embryophyta</taxon>
        <taxon>Tracheophyta</taxon>
        <taxon>Spermatophyta</taxon>
        <taxon>Magnoliopsida</taxon>
        <taxon>eudicotyledons</taxon>
        <taxon>Gunneridae</taxon>
        <taxon>Pentapetalae</taxon>
        <taxon>rosids</taxon>
        <taxon>fabids</taxon>
        <taxon>Fabales</taxon>
        <taxon>Fabaceae</taxon>
        <taxon>Caesalpinioideae</taxon>
        <taxon>Cassia clade</taxon>
        <taxon>Senna</taxon>
    </lineage>
</organism>
<proteinExistence type="predicted"/>
<sequence length="51" mass="5839">MGLPLVARFSVRLLYGIRAIPVIQDFRKYPLFGLKKFCDGLNRNTIKREGG</sequence>
<gene>
    <name evidence="1" type="ORF">G2W53_016609</name>
</gene>
<name>A0A834TRY3_9FABA</name>
<keyword evidence="2" id="KW-1185">Reference proteome</keyword>
<evidence type="ECO:0000313" key="1">
    <source>
        <dbReference type="EMBL" id="KAF7825445.1"/>
    </source>
</evidence>
<protein>
    <submittedName>
        <fullName evidence="1">Uncharacterized protein</fullName>
    </submittedName>
</protein>
<comment type="caution">
    <text evidence="1">The sequence shown here is derived from an EMBL/GenBank/DDBJ whole genome shotgun (WGS) entry which is preliminary data.</text>
</comment>